<sequence>MQRRRFPDLDRTWPAGLGRRLGAMLYDTLVVIALWVVLGFVAVALNGGEANETPFFHSLLFVASFAFFAFSWMRGGMTLGMQAWRLRIQTPEGISITLTQALLRFLAGLASWAALGLGYWWILFDAEKRSWSDIVSGTRVVVLPKK</sequence>
<evidence type="ECO:0000256" key="4">
    <source>
        <dbReference type="ARBA" id="ARBA00022989"/>
    </source>
</evidence>
<evidence type="ECO:0000256" key="2">
    <source>
        <dbReference type="ARBA" id="ARBA00022475"/>
    </source>
</evidence>
<dbReference type="InterPro" id="IPR051791">
    <property type="entry name" value="Pra-immunoreactive"/>
</dbReference>
<feature type="transmembrane region" description="Helical" evidence="6">
    <location>
        <begin position="94"/>
        <end position="122"/>
    </location>
</feature>
<keyword evidence="3 6" id="KW-0812">Transmembrane</keyword>
<protein>
    <submittedName>
        <fullName evidence="8">RDD family protein</fullName>
    </submittedName>
</protein>
<proteinExistence type="predicted"/>
<keyword evidence="9" id="KW-1185">Reference proteome</keyword>
<name>A0ABW2EQ92_9GAMM</name>
<dbReference type="RefSeq" id="WP_346061428.1">
    <property type="nucleotide sequence ID" value="NZ_BAAADR010000004.1"/>
</dbReference>
<evidence type="ECO:0000313" key="8">
    <source>
        <dbReference type="EMBL" id="MFC7088142.1"/>
    </source>
</evidence>
<evidence type="ECO:0000256" key="3">
    <source>
        <dbReference type="ARBA" id="ARBA00022692"/>
    </source>
</evidence>
<comment type="caution">
    <text evidence="8">The sequence shown here is derived from an EMBL/GenBank/DDBJ whole genome shotgun (WGS) entry which is preliminary data.</text>
</comment>
<dbReference type="PANTHER" id="PTHR36115">
    <property type="entry name" value="PROLINE-RICH ANTIGEN HOMOLOG-RELATED"/>
    <property type="match status" value="1"/>
</dbReference>
<evidence type="ECO:0000259" key="7">
    <source>
        <dbReference type="Pfam" id="PF06271"/>
    </source>
</evidence>
<dbReference type="InterPro" id="IPR010432">
    <property type="entry name" value="RDD"/>
</dbReference>
<feature type="transmembrane region" description="Helical" evidence="6">
    <location>
        <begin position="21"/>
        <end position="43"/>
    </location>
</feature>
<comment type="subcellular location">
    <subcellularLocation>
        <location evidence="1">Cell membrane</location>
        <topology evidence="1">Multi-pass membrane protein</topology>
    </subcellularLocation>
</comment>
<feature type="transmembrane region" description="Helical" evidence="6">
    <location>
        <begin position="55"/>
        <end position="73"/>
    </location>
</feature>
<feature type="domain" description="RDD" evidence="7">
    <location>
        <begin position="14"/>
        <end position="136"/>
    </location>
</feature>
<dbReference type="Pfam" id="PF06271">
    <property type="entry name" value="RDD"/>
    <property type="match status" value="1"/>
</dbReference>
<evidence type="ECO:0000256" key="6">
    <source>
        <dbReference type="SAM" id="Phobius"/>
    </source>
</evidence>
<accession>A0ABW2EQ92</accession>
<keyword evidence="2" id="KW-1003">Cell membrane</keyword>
<dbReference type="PANTHER" id="PTHR36115:SF10">
    <property type="entry name" value="RDD DOMAIN-CONTAINING PROTEIN"/>
    <property type="match status" value="1"/>
</dbReference>
<organism evidence="8 9">
    <name type="scientific">Halomonas salifodinae</name>
    <dbReference type="NCBI Taxonomy" id="438745"/>
    <lineage>
        <taxon>Bacteria</taxon>
        <taxon>Pseudomonadati</taxon>
        <taxon>Pseudomonadota</taxon>
        <taxon>Gammaproteobacteria</taxon>
        <taxon>Oceanospirillales</taxon>
        <taxon>Halomonadaceae</taxon>
        <taxon>Halomonas</taxon>
    </lineage>
</organism>
<evidence type="ECO:0000256" key="1">
    <source>
        <dbReference type="ARBA" id="ARBA00004651"/>
    </source>
</evidence>
<evidence type="ECO:0000313" key="9">
    <source>
        <dbReference type="Proteomes" id="UP001596411"/>
    </source>
</evidence>
<keyword evidence="5 6" id="KW-0472">Membrane</keyword>
<evidence type="ECO:0000256" key="5">
    <source>
        <dbReference type="ARBA" id="ARBA00023136"/>
    </source>
</evidence>
<dbReference type="Proteomes" id="UP001596411">
    <property type="component" value="Unassembled WGS sequence"/>
</dbReference>
<dbReference type="EMBL" id="JBHSZP010000002">
    <property type="protein sequence ID" value="MFC7088142.1"/>
    <property type="molecule type" value="Genomic_DNA"/>
</dbReference>
<reference evidence="9" key="1">
    <citation type="journal article" date="2019" name="Int. J. Syst. Evol. Microbiol.">
        <title>The Global Catalogue of Microorganisms (GCM) 10K type strain sequencing project: providing services to taxonomists for standard genome sequencing and annotation.</title>
        <authorList>
            <consortium name="The Broad Institute Genomics Platform"/>
            <consortium name="The Broad Institute Genome Sequencing Center for Infectious Disease"/>
            <person name="Wu L."/>
            <person name="Ma J."/>
        </authorList>
    </citation>
    <scope>NUCLEOTIDE SEQUENCE [LARGE SCALE GENOMIC DNA]</scope>
    <source>
        <strain evidence="9">CGMCC 1.13666</strain>
    </source>
</reference>
<keyword evidence="4 6" id="KW-1133">Transmembrane helix</keyword>
<gene>
    <name evidence="8" type="ORF">ACFQH5_01070</name>
</gene>